<evidence type="ECO:0000259" key="2">
    <source>
        <dbReference type="Pfam" id="PF20469"/>
    </source>
</evidence>
<dbReference type="InterPro" id="IPR027417">
    <property type="entry name" value="P-loop_NTPase"/>
</dbReference>
<dbReference type="PANTHER" id="PTHR43581:SF4">
    <property type="entry name" value="ATP_GTP PHOSPHATASE"/>
    <property type="match status" value="1"/>
</dbReference>
<dbReference type="InterPro" id="IPR041685">
    <property type="entry name" value="AAA_GajA/Old/RecF-like"/>
</dbReference>
<dbReference type="Pfam" id="PF13175">
    <property type="entry name" value="AAA_15"/>
    <property type="match status" value="1"/>
</dbReference>
<dbReference type="EMBL" id="CYYR01000014">
    <property type="protein sequence ID" value="CUO07626.1"/>
    <property type="molecule type" value="Genomic_DNA"/>
</dbReference>
<dbReference type="Proteomes" id="UP000095395">
    <property type="component" value="Unassembled WGS sequence"/>
</dbReference>
<reference evidence="3 4" key="1">
    <citation type="submission" date="2015-09" db="EMBL/GenBank/DDBJ databases">
        <authorList>
            <consortium name="Pathogen Informatics"/>
        </authorList>
    </citation>
    <scope>NUCLEOTIDE SEQUENCE [LARGE SCALE GENOMIC DNA]</scope>
    <source>
        <strain evidence="3 4">2789STDY5608835</strain>
    </source>
</reference>
<dbReference type="InterPro" id="IPR051396">
    <property type="entry name" value="Bact_Antivir_Def_Nuclease"/>
</dbReference>
<proteinExistence type="predicted"/>
<dbReference type="SUPFAM" id="SSF52540">
    <property type="entry name" value="P-loop containing nucleoside triphosphate hydrolases"/>
    <property type="match status" value="1"/>
</dbReference>
<dbReference type="GO" id="GO:0005524">
    <property type="term" value="F:ATP binding"/>
    <property type="evidence" value="ECO:0007669"/>
    <property type="project" value="UniProtKB-KW"/>
</dbReference>
<keyword evidence="3" id="KW-0067">ATP-binding</keyword>
<protein>
    <submittedName>
        <fullName evidence="3">Predicted ATP-binding protein involved in virulence</fullName>
    </submittedName>
</protein>
<dbReference type="AlphaFoldDB" id="A0A174C7E6"/>
<keyword evidence="3" id="KW-0547">Nucleotide-binding</keyword>
<gene>
    <name evidence="3" type="ORF">ERS852392_02090</name>
</gene>
<evidence type="ECO:0000313" key="3">
    <source>
        <dbReference type="EMBL" id="CUO07626.1"/>
    </source>
</evidence>
<accession>A0A174C7E6</accession>
<feature type="domain" description="OLD protein-like TOPRIM" evidence="2">
    <location>
        <begin position="481"/>
        <end position="546"/>
    </location>
</feature>
<dbReference type="PANTHER" id="PTHR43581">
    <property type="entry name" value="ATP/GTP PHOSPHATASE"/>
    <property type="match status" value="1"/>
</dbReference>
<evidence type="ECO:0000313" key="4">
    <source>
        <dbReference type="Proteomes" id="UP000095395"/>
    </source>
</evidence>
<feature type="domain" description="Endonuclease GajA/Old nuclease/RecF-like AAA" evidence="1">
    <location>
        <begin position="1"/>
        <end position="422"/>
    </location>
</feature>
<dbReference type="Pfam" id="PF20469">
    <property type="entry name" value="OLD-like_TOPRIM"/>
    <property type="match status" value="1"/>
</dbReference>
<organism evidence="3 4">
    <name type="scientific">Roseburia inulinivorans</name>
    <dbReference type="NCBI Taxonomy" id="360807"/>
    <lineage>
        <taxon>Bacteria</taxon>
        <taxon>Bacillati</taxon>
        <taxon>Bacillota</taxon>
        <taxon>Clostridia</taxon>
        <taxon>Lachnospirales</taxon>
        <taxon>Lachnospiraceae</taxon>
        <taxon>Roseburia</taxon>
    </lineage>
</organism>
<dbReference type="InterPro" id="IPR034139">
    <property type="entry name" value="TOPRIM_OLD"/>
</dbReference>
<evidence type="ECO:0000259" key="1">
    <source>
        <dbReference type="Pfam" id="PF13175"/>
    </source>
</evidence>
<dbReference type="RefSeq" id="WP_055302217.1">
    <property type="nucleotide sequence ID" value="NZ_CYYR01000014.1"/>
</dbReference>
<dbReference type="Gene3D" id="3.40.50.300">
    <property type="entry name" value="P-loop containing nucleotide triphosphate hydrolases"/>
    <property type="match status" value="2"/>
</dbReference>
<sequence length="726" mass="85862">MKIKKVDIYNYRQFNGQSIYLEENLTFIAGANNSGKTSIIELFNRILGESKTKISANDLPVIEYHDWLKQLLNIIKECYEIIGDEKSFIEELEKKFDENFDEEVEKKSLKVRIEVSYKDGEIIELFSPYLMDLDNKTYSFYFVYEYKFIKNKFINLLKKQFNKCKEILDHLQTATEDREQQIAEKKILVFLDSILQQSYQHGYYYADKEYSVLQKIEDEKEFQKLFHYKHIWASRDMPDEKGDKKKKTISSAMIDFIGNNEWENIFEKWPDMLLNEIDEDDIVKKITESSLQQLSTVIQSISATNGGRKEQLVVDTDVTYDAIKELLQNVSNAKYQIGEYKFDEETQGLGYSNMIYMHLQLQKYMNELKDEEMNKKVNFFIIEEPEAHMHPQMQKAFVSYLIDLYENQGMQGMITTHSSEVVRVAGMKRVRVVRRGSEPFEKRICDMHAFLENLKSEKKDLADNIEQEYNILFKINFADLIFADKVIMFEGDTERMYLRSLLQKEIYTKLQQQYIAFVQVGGAYTHWYRQLIEFLEIKTLILTDIDYEKEHNNIEIIKESYTSNGGIKDYYYEQKKIVSDKSEKLLIKDLYSWQASRENIINDYIMLSFQGEQDGYARTLEEAMIAKLLGITVETQMTIEQWKEKKKEQKLAFSIPKCDKKESLDIGNDAVDTELADEQEVEIGVREILKATSNHKTDFMYSVILNQKEEEMLPYYIKEGLEWLTE</sequence>
<dbReference type="CDD" id="cd01026">
    <property type="entry name" value="TOPRIM_OLD"/>
    <property type="match status" value="1"/>
</dbReference>
<name>A0A174C7E6_9FIRM</name>